<dbReference type="AlphaFoldDB" id="A0A090MKC2"/>
<dbReference type="RefSeq" id="WP_082157025.1">
    <property type="nucleotide sequence ID" value="NZ_CCAZ020000001.1"/>
</dbReference>
<comment type="similarity">
    <text evidence="5 18">Belongs to the CDS family.</text>
</comment>
<dbReference type="OrthoDB" id="9799199at2"/>
<keyword evidence="10 18" id="KW-0808">Transferase</keyword>
<evidence type="ECO:0000256" key="9">
    <source>
        <dbReference type="ARBA" id="ARBA00022516"/>
    </source>
</evidence>
<feature type="transmembrane region" description="Helical" evidence="19">
    <location>
        <begin position="252"/>
        <end position="270"/>
    </location>
</feature>
<feature type="transmembrane region" description="Helical" evidence="19">
    <location>
        <begin position="115"/>
        <end position="133"/>
    </location>
</feature>
<keyword evidence="8" id="KW-1003">Cell membrane</keyword>
<feature type="transmembrane region" description="Helical" evidence="19">
    <location>
        <begin position="17"/>
        <end position="34"/>
    </location>
</feature>
<dbReference type="EC" id="2.7.7.41" evidence="6 18"/>
<dbReference type="STRING" id="1035.BN961_01296"/>
<evidence type="ECO:0000256" key="13">
    <source>
        <dbReference type="ARBA" id="ARBA00022989"/>
    </source>
</evidence>
<evidence type="ECO:0000256" key="10">
    <source>
        <dbReference type="ARBA" id="ARBA00022679"/>
    </source>
</evidence>
<evidence type="ECO:0000313" key="21">
    <source>
        <dbReference type="Proteomes" id="UP000035762"/>
    </source>
</evidence>
<protein>
    <recommendedName>
        <fullName evidence="7 18">Phosphatidate cytidylyltransferase</fullName>
        <ecNumber evidence="6 18">2.7.7.41</ecNumber>
    </recommendedName>
</protein>
<comment type="pathway">
    <text evidence="3 18">Phospholipid metabolism; CDP-diacylglycerol biosynthesis; CDP-diacylglycerol from sn-glycerol 3-phosphate: step 3/3.</text>
</comment>
<comment type="subcellular location">
    <subcellularLocation>
        <location evidence="2">Cell membrane</location>
        <topology evidence="2">Multi-pass membrane protein</topology>
    </subcellularLocation>
</comment>
<dbReference type="PROSITE" id="PS01315">
    <property type="entry name" value="CDS"/>
    <property type="match status" value="1"/>
</dbReference>
<evidence type="ECO:0000256" key="3">
    <source>
        <dbReference type="ARBA" id="ARBA00005119"/>
    </source>
</evidence>
<feature type="transmembrane region" description="Helical" evidence="19">
    <location>
        <begin position="139"/>
        <end position="158"/>
    </location>
</feature>
<keyword evidence="15 19" id="KW-0472">Membrane</keyword>
<evidence type="ECO:0000256" key="7">
    <source>
        <dbReference type="ARBA" id="ARBA00019373"/>
    </source>
</evidence>
<feature type="transmembrane region" description="Helical" evidence="19">
    <location>
        <begin position="178"/>
        <end position="197"/>
    </location>
</feature>
<dbReference type="Proteomes" id="UP000035762">
    <property type="component" value="Unassembled WGS sequence"/>
</dbReference>
<keyword evidence="9" id="KW-0444">Lipid biosynthesis</keyword>
<accession>A0A090MKC2</accession>
<sequence length="280" mass="29793">MPDSSAPTLPVKGSRNLIARIAAAALLAPVALMFVFAGGWLWVLLVTAIAVGLFYEWHEIVNPARNPRTFAAGVIALELIGLALWFGWGGVAWAAFILGVTLIVFLATEQRRWTTAGFIYAAAALIASAMVRLDGAMGFYALMFTLFVVWASDIGGYFAGRAIGGPKLWPRVSPNKTWAGSIGALVLSAVVALVVSWLGWGRFVPLLILALAMSVVAQLGDLFESAVKRRFGVKDSSQIIPGHGGLMDRLDGFVAAIVFVALIGFLRAGADGIGRGFMIW</sequence>
<keyword evidence="14" id="KW-0443">Lipid metabolism</keyword>
<keyword evidence="13 19" id="KW-1133">Transmembrane helix</keyword>
<dbReference type="PANTHER" id="PTHR46382:SF1">
    <property type="entry name" value="PHOSPHATIDATE CYTIDYLYLTRANSFERASE"/>
    <property type="match status" value="1"/>
</dbReference>
<evidence type="ECO:0000256" key="17">
    <source>
        <dbReference type="ARBA" id="ARBA00023264"/>
    </source>
</evidence>
<evidence type="ECO:0000256" key="18">
    <source>
        <dbReference type="RuleBase" id="RU003938"/>
    </source>
</evidence>
<evidence type="ECO:0000313" key="20">
    <source>
        <dbReference type="EMBL" id="CEG07890.1"/>
    </source>
</evidence>
<comment type="catalytic activity">
    <reaction evidence="1 18">
        <text>a 1,2-diacyl-sn-glycero-3-phosphate + CTP + H(+) = a CDP-1,2-diacyl-sn-glycerol + diphosphate</text>
        <dbReference type="Rhea" id="RHEA:16229"/>
        <dbReference type="ChEBI" id="CHEBI:15378"/>
        <dbReference type="ChEBI" id="CHEBI:33019"/>
        <dbReference type="ChEBI" id="CHEBI:37563"/>
        <dbReference type="ChEBI" id="CHEBI:58332"/>
        <dbReference type="ChEBI" id="CHEBI:58608"/>
        <dbReference type="EC" id="2.7.7.41"/>
    </reaction>
</comment>
<keyword evidence="16" id="KW-0594">Phospholipid biosynthesis</keyword>
<name>A0A090MKC2_AFIFE</name>
<dbReference type="InterPro" id="IPR000374">
    <property type="entry name" value="PC_trans"/>
</dbReference>
<dbReference type="PANTHER" id="PTHR46382">
    <property type="entry name" value="PHOSPHATIDATE CYTIDYLYLTRANSFERASE"/>
    <property type="match status" value="1"/>
</dbReference>
<evidence type="ECO:0000256" key="6">
    <source>
        <dbReference type="ARBA" id="ARBA00012487"/>
    </source>
</evidence>
<keyword evidence="21" id="KW-1185">Reference proteome</keyword>
<reference evidence="20 21" key="1">
    <citation type="journal article" date="2014" name="Genome Announc.">
        <title>Genome Sequence of Afipia felis Strain 76713, Isolated in Hospital Water Using an Amoeba Co-Culture Procedure.</title>
        <authorList>
            <person name="Benamar S."/>
            <person name="La Scola B."/>
            <person name="Croce O."/>
        </authorList>
    </citation>
    <scope>NUCLEOTIDE SEQUENCE [LARGE SCALE GENOMIC DNA]</scope>
    <source>
        <strain evidence="20 21">76713</strain>
    </source>
</reference>
<proteinExistence type="inferred from homology"/>
<dbReference type="EMBL" id="CCAZ020000001">
    <property type="protein sequence ID" value="CEG07890.1"/>
    <property type="molecule type" value="Genomic_DNA"/>
</dbReference>
<evidence type="ECO:0000256" key="5">
    <source>
        <dbReference type="ARBA" id="ARBA00010185"/>
    </source>
</evidence>
<dbReference type="GO" id="GO:0005886">
    <property type="term" value="C:plasma membrane"/>
    <property type="evidence" value="ECO:0007669"/>
    <property type="project" value="UniProtKB-SubCell"/>
</dbReference>
<dbReference type="UniPathway" id="UPA00557">
    <property type="reaction ID" value="UER00614"/>
</dbReference>
<keyword evidence="11 18" id="KW-0812">Transmembrane</keyword>
<evidence type="ECO:0000256" key="15">
    <source>
        <dbReference type="ARBA" id="ARBA00023136"/>
    </source>
</evidence>
<evidence type="ECO:0000256" key="11">
    <source>
        <dbReference type="ARBA" id="ARBA00022692"/>
    </source>
</evidence>
<evidence type="ECO:0000256" key="4">
    <source>
        <dbReference type="ARBA" id="ARBA00005189"/>
    </source>
</evidence>
<evidence type="ECO:0000256" key="14">
    <source>
        <dbReference type="ARBA" id="ARBA00023098"/>
    </source>
</evidence>
<evidence type="ECO:0000256" key="8">
    <source>
        <dbReference type="ARBA" id="ARBA00022475"/>
    </source>
</evidence>
<keyword evidence="12 18" id="KW-0548">Nucleotidyltransferase</keyword>
<evidence type="ECO:0000256" key="16">
    <source>
        <dbReference type="ARBA" id="ARBA00023209"/>
    </source>
</evidence>
<dbReference type="GO" id="GO:0016024">
    <property type="term" value="P:CDP-diacylglycerol biosynthetic process"/>
    <property type="evidence" value="ECO:0007669"/>
    <property type="project" value="UniProtKB-UniPathway"/>
</dbReference>
<organism evidence="20 21">
    <name type="scientific">Afipia felis</name>
    <name type="common">Cat scratch disease bacillus</name>
    <dbReference type="NCBI Taxonomy" id="1035"/>
    <lineage>
        <taxon>Bacteria</taxon>
        <taxon>Pseudomonadati</taxon>
        <taxon>Pseudomonadota</taxon>
        <taxon>Alphaproteobacteria</taxon>
        <taxon>Hyphomicrobiales</taxon>
        <taxon>Nitrobacteraceae</taxon>
        <taxon>Afipia</taxon>
    </lineage>
</organism>
<evidence type="ECO:0000256" key="12">
    <source>
        <dbReference type="ARBA" id="ARBA00022695"/>
    </source>
</evidence>
<gene>
    <name evidence="20" type="primary">cdsA</name>
    <name evidence="20" type="ORF">BN961_01296</name>
</gene>
<comment type="caution">
    <text evidence="20">The sequence shown here is derived from an EMBL/GenBank/DDBJ whole genome shotgun (WGS) entry which is preliminary data.</text>
</comment>
<evidence type="ECO:0000256" key="2">
    <source>
        <dbReference type="ARBA" id="ARBA00004651"/>
    </source>
</evidence>
<keyword evidence="17" id="KW-1208">Phospholipid metabolism</keyword>
<feature type="transmembrane region" description="Helical" evidence="19">
    <location>
        <begin position="92"/>
        <end position="108"/>
    </location>
</feature>
<dbReference type="GO" id="GO:0004605">
    <property type="term" value="F:phosphatidate cytidylyltransferase activity"/>
    <property type="evidence" value="ECO:0007669"/>
    <property type="project" value="UniProtKB-EC"/>
</dbReference>
<dbReference type="Pfam" id="PF01148">
    <property type="entry name" value="CTP_transf_1"/>
    <property type="match status" value="1"/>
</dbReference>
<evidence type="ECO:0000256" key="1">
    <source>
        <dbReference type="ARBA" id="ARBA00001698"/>
    </source>
</evidence>
<evidence type="ECO:0000256" key="19">
    <source>
        <dbReference type="SAM" id="Phobius"/>
    </source>
</evidence>
<comment type="pathway">
    <text evidence="4">Lipid metabolism.</text>
</comment>